<dbReference type="PANTHER" id="PTHR21139">
    <property type="entry name" value="TRIOSEPHOSPHATE ISOMERASE"/>
    <property type="match status" value="1"/>
</dbReference>
<comment type="similarity">
    <text evidence="1 3">Belongs to the triosephosphate isomerase family.</text>
</comment>
<keyword evidence="3" id="KW-0312">Gluconeogenesis</keyword>
<dbReference type="GO" id="GO:0006094">
    <property type="term" value="P:gluconeogenesis"/>
    <property type="evidence" value="ECO:0007669"/>
    <property type="project" value="UniProtKB-UniPathway"/>
</dbReference>
<dbReference type="PANTHER" id="PTHR21139:SF42">
    <property type="entry name" value="TRIOSEPHOSPHATE ISOMERASE"/>
    <property type="match status" value="1"/>
</dbReference>
<evidence type="ECO:0000256" key="3">
    <source>
        <dbReference type="RuleBase" id="RU363013"/>
    </source>
</evidence>
<comment type="subcellular location">
    <subcellularLocation>
        <location evidence="3">Cytoplasm</location>
    </subcellularLocation>
</comment>
<dbReference type="GO" id="GO:0019563">
    <property type="term" value="P:glycerol catabolic process"/>
    <property type="evidence" value="ECO:0007669"/>
    <property type="project" value="TreeGrafter"/>
</dbReference>
<dbReference type="PROSITE" id="PS51440">
    <property type="entry name" value="TIM_2"/>
    <property type="match status" value="1"/>
</dbReference>
<dbReference type="UniPathway" id="UPA00138"/>
<dbReference type="Gene3D" id="3.20.20.70">
    <property type="entry name" value="Aldolase class I"/>
    <property type="match status" value="1"/>
</dbReference>
<reference evidence="4 5" key="1">
    <citation type="submission" date="2016-11" db="EMBL/GenBank/DDBJ databases">
        <authorList>
            <person name="Varghese N."/>
            <person name="Submissions S."/>
        </authorList>
    </citation>
    <scope>NUCLEOTIDE SEQUENCE [LARGE SCALE GENOMIC DNA]</scope>
    <source>
        <strain evidence="4 5">DSM 15287</strain>
    </source>
</reference>
<accession>A0A1M6HY11</accession>
<name>A0A1M6HY11_9FIRM</name>
<dbReference type="GO" id="GO:0046166">
    <property type="term" value="P:glyceraldehyde-3-phosphate biosynthetic process"/>
    <property type="evidence" value="ECO:0007669"/>
    <property type="project" value="TreeGrafter"/>
</dbReference>
<comment type="subunit">
    <text evidence="3">Homodimer.</text>
</comment>
<dbReference type="AlphaFoldDB" id="A0A1M6HY11"/>
<evidence type="ECO:0000256" key="2">
    <source>
        <dbReference type="ARBA" id="ARBA00023235"/>
    </source>
</evidence>
<evidence type="ECO:0000256" key="1">
    <source>
        <dbReference type="ARBA" id="ARBA00007422"/>
    </source>
</evidence>
<dbReference type="EMBL" id="FQZD01000015">
    <property type="protein sequence ID" value="SHJ27081.1"/>
    <property type="molecule type" value="Genomic_DNA"/>
</dbReference>
<dbReference type="Proteomes" id="UP000322917">
    <property type="component" value="Unassembled WGS sequence"/>
</dbReference>
<dbReference type="CDD" id="cd00311">
    <property type="entry name" value="TIM"/>
    <property type="match status" value="1"/>
</dbReference>
<gene>
    <name evidence="4" type="ORF">SAMN02745170_02118</name>
</gene>
<comment type="pathway">
    <text evidence="3">Carbohydrate biosynthesis; gluconeogenesis.</text>
</comment>
<dbReference type="InterPro" id="IPR013785">
    <property type="entry name" value="Aldolase_TIM"/>
</dbReference>
<dbReference type="NCBIfam" id="TIGR00419">
    <property type="entry name" value="tim"/>
    <property type="match status" value="1"/>
</dbReference>
<dbReference type="OrthoDB" id="9809429at2"/>
<dbReference type="GO" id="GO:0006096">
    <property type="term" value="P:glycolytic process"/>
    <property type="evidence" value="ECO:0007669"/>
    <property type="project" value="UniProtKB-UniRule"/>
</dbReference>
<proteinExistence type="inferred from homology"/>
<comment type="pathway">
    <text evidence="3">Carbohydrate degradation; glycolysis; D-glyceraldehyde 3-phosphate from glycerone phosphate: step 1/1.</text>
</comment>
<dbReference type="EC" id="5.3.1.1" evidence="3"/>
<dbReference type="GO" id="GO:0005829">
    <property type="term" value="C:cytosol"/>
    <property type="evidence" value="ECO:0007669"/>
    <property type="project" value="TreeGrafter"/>
</dbReference>
<dbReference type="InterPro" id="IPR035990">
    <property type="entry name" value="TIM_sf"/>
</dbReference>
<dbReference type="Pfam" id="PF00121">
    <property type="entry name" value="TIM"/>
    <property type="match status" value="1"/>
</dbReference>
<keyword evidence="2 3" id="KW-0413">Isomerase</keyword>
<evidence type="ECO:0000313" key="5">
    <source>
        <dbReference type="Proteomes" id="UP000322917"/>
    </source>
</evidence>
<sequence>MTSNNRPYGKPLIGTSWKMNKTNQEALTYLQRLQERLKDRSGASVFILPPFSALSETQRFLQESDSPILFGSQNVHWDDAGAFTGEVSAPMLKEIGCQFVEINHQERRRWFSETNETANWKIHAVLRNNMSPIICLGEEKRETWDLTEAFLRYQLLQLLAGLEPAAAANIILAYEPLWAIGAAEAASPAHVAQVHALLRRLLTEKYGITVAQAIPLLYGGSVNRQNAAELSLLPEVDGLFVGRAALEPDGLADLVELALQAPSAASSIA</sequence>
<organism evidence="4 5">
    <name type="scientific">Propionispora hippei DSM 15287</name>
    <dbReference type="NCBI Taxonomy" id="1123003"/>
    <lineage>
        <taxon>Bacteria</taxon>
        <taxon>Bacillati</taxon>
        <taxon>Bacillota</taxon>
        <taxon>Negativicutes</taxon>
        <taxon>Selenomonadales</taxon>
        <taxon>Sporomusaceae</taxon>
        <taxon>Propionispora</taxon>
    </lineage>
</organism>
<dbReference type="SUPFAM" id="SSF51351">
    <property type="entry name" value="Triosephosphate isomerase (TIM)"/>
    <property type="match status" value="1"/>
</dbReference>
<keyword evidence="3" id="KW-0963">Cytoplasm</keyword>
<comment type="catalytic activity">
    <reaction evidence="3">
        <text>D-glyceraldehyde 3-phosphate = dihydroxyacetone phosphate</text>
        <dbReference type="Rhea" id="RHEA:18585"/>
        <dbReference type="ChEBI" id="CHEBI:57642"/>
        <dbReference type="ChEBI" id="CHEBI:59776"/>
        <dbReference type="EC" id="5.3.1.1"/>
    </reaction>
</comment>
<dbReference type="InterPro" id="IPR000652">
    <property type="entry name" value="Triosephosphate_isomerase"/>
</dbReference>
<dbReference type="RefSeq" id="WP_149734868.1">
    <property type="nucleotide sequence ID" value="NZ_FQZD01000015.1"/>
</dbReference>
<evidence type="ECO:0000313" key="4">
    <source>
        <dbReference type="EMBL" id="SHJ27081.1"/>
    </source>
</evidence>
<keyword evidence="3" id="KW-0324">Glycolysis</keyword>
<dbReference type="GO" id="GO:0004807">
    <property type="term" value="F:triose-phosphate isomerase activity"/>
    <property type="evidence" value="ECO:0007669"/>
    <property type="project" value="UniProtKB-UniRule"/>
</dbReference>
<keyword evidence="5" id="KW-1185">Reference proteome</keyword>
<dbReference type="UniPathway" id="UPA00109">
    <property type="reaction ID" value="UER00189"/>
</dbReference>
<protein>
    <recommendedName>
        <fullName evidence="3">Triosephosphate isomerase</fullName>
        <ecNumber evidence="3">5.3.1.1</ecNumber>
    </recommendedName>
</protein>